<proteinExistence type="predicted"/>
<reference evidence="3 4" key="1">
    <citation type="submission" date="2018-04" db="EMBL/GenBank/DDBJ databases">
        <title>The genome of golden apple snail Pomacea canaliculata provides insight into stress tolerance and invasive adaptation.</title>
        <authorList>
            <person name="Liu C."/>
            <person name="Liu B."/>
            <person name="Ren Y."/>
            <person name="Zhang Y."/>
            <person name="Wang H."/>
            <person name="Li S."/>
            <person name="Jiang F."/>
            <person name="Yin L."/>
            <person name="Zhang G."/>
            <person name="Qian W."/>
            <person name="Fan W."/>
        </authorList>
    </citation>
    <scope>NUCLEOTIDE SEQUENCE [LARGE SCALE GENOMIC DNA]</scope>
    <source>
        <strain evidence="3">SZHN2017</strain>
        <tissue evidence="3">Muscle</tissue>
    </source>
</reference>
<protein>
    <submittedName>
        <fullName evidence="3">Uncharacterized protein</fullName>
    </submittedName>
</protein>
<evidence type="ECO:0000256" key="1">
    <source>
        <dbReference type="SAM" id="Coils"/>
    </source>
</evidence>
<gene>
    <name evidence="3" type="ORF">C0Q70_13055</name>
</gene>
<name>A0A2T7NW50_POMCA</name>
<dbReference type="Proteomes" id="UP000245119">
    <property type="component" value="Linkage Group LG8"/>
</dbReference>
<dbReference type="AlphaFoldDB" id="A0A2T7NW50"/>
<evidence type="ECO:0000256" key="2">
    <source>
        <dbReference type="SAM" id="MobiDB-lite"/>
    </source>
</evidence>
<feature type="region of interest" description="Disordered" evidence="2">
    <location>
        <begin position="1"/>
        <end position="31"/>
    </location>
</feature>
<organism evidence="3 4">
    <name type="scientific">Pomacea canaliculata</name>
    <name type="common">Golden apple snail</name>
    <dbReference type="NCBI Taxonomy" id="400727"/>
    <lineage>
        <taxon>Eukaryota</taxon>
        <taxon>Metazoa</taxon>
        <taxon>Spiralia</taxon>
        <taxon>Lophotrochozoa</taxon>
        <taxon>Mollusca</taxon>
        <taxon>Gastropoda</taxon>
        <taxon>Caenogastropoda</taxon>
        <taxon>Architaenioglossa</taxon>
        <taxon>Ampullarioidea</taxon>
        <taxon>Ampullariidae</taxon>
        <taxon>Pomacea</taxon>
    </lineage>
</organism>
<feature type="compositionally biased region" description="Polar residues" evidence="2">
    <location>
        <begin position="1"/>
        <end position="19"/>
    </location>
</feature>
<dbReference type="EMBL" id="PZQS01000008">
    <property type="protein sequence ID" value="PVD25399.1"/>
    <property type="molecule type" value="Genomic_DNA"/>
</dbReference>
<keyword evidence="1" id="KW-0175">Coiled coil</keyword>
<feature type="region of interest" description="Disordered" evidence="2">
    <location>
        <begin position="115"/>
        <end position="192"/>
    </location>
</feature>
<feature type="compositionally biased region" description="Low complexity" evidence="2">
    <location>
        <begin position="125"/>
        <end position="176"/>
    </location>
</feature>
<evidence type="ECO:0000313" key="4">
    <source>
        <dbReference type="Proteomes" id="UP000245119"/>
    </source>
</evidence>
<feature type="coiled-coil region" evidence="1">
    <location>
        <begin position="50"/>
        <end position="84"/>
    </location>
</feature>
<evidence type="ECO:0000313" key="3">
    <source>
        <dbReference type="EMBL" id="PVD25399.1"/>
    </source>
</evidence>
<dbReference type="OrthoDB" id="6079962at2759"/>
<dbReference type="Gene3D" id="2.150.10.10">
    <property type="entry name" value="Serralysin-like metalloprotease, C-terminal"/>
    <property type="match status" value="1"/>
</dbReference>
<accession>A0A2T7NW50</accession>
<comment type="caution">
    <text evidence="3">The sequence shown here is derived from an EMBL/GenBank/DDBJ whole genome shotgun (WGS) entry which is preliminary data.</text>
</comment>
<dbReference type="InterPro" id="IPR011049">
    <property type="entry name" value="Serralysin-like_metalloprot_C"/>
</dbReference>
<keyword evidence="4" id="KW-1185">Reference proteome</keyword>
<sequence>MPDSRLSTAVDTSARSSPGLQGKITKQKTIKDSLQGTNEDLKKAVELLGRSSLAREKDSLLHELQVLQAENSKLKDMLRDAEATPLRRHPAPPPATDKDDNLATLTREFLQELASLDTKERQNVGSSGTSNTLSGTSNTLSGTSNALSGTSNTLSGTSNTLSGTSNTLSGTSNTLSKVGSAGAVTITSTADV</sequence>